<evidence type="ECO:0000313" key="2">
    <source>
        <dbReference type="EMBL" id="MFB9951255.1"/>
    </source>
</evidence>
<dbReference type="EMBL" id="JBHMAA010000024">
    <property type="protein sequence ID" value="MFB9951255.1"/>
    <property type="molecule type" value="Genomic_DNA"/>
</dbReference>
<dbReference type="RefSeq" id="WP_377264069.1">
    <property type="nucleotide sequence ID" value="NZ_JBHMAA010000024.1"/>
</dbReference>
<evidence type="ECO:0008006" key="4">
    <source>
        <dbReference type="Google" id="ProtNLM"/>
    </source>
</evidence>
<reference evidence="2 3" key="1">
    <citation type="submission" date="2024-09" db="EMBL/GenBank/DDBJ databases">
        <authorList>
            <person name="Sun Q."/>
            <person name="Mori K."/>
        </authorList>
    </citation>
    <scope>NUCLEOTIDE SEQUENCE [LARGE SCALE GENOMIC DNA]</scope>
    <source>
        <strain evidence="2 3">TBRC 4938</strain>
    </source>
</reference>
<proteinExistence type="predicted"/>
<evidence type="ECO:0000313" key="3">
    <source>
        <dbReference type="Proteomes" id="UP001589692"/>
    </source>
</evidence>
<comment type="caution">
    <text evidence="2">The sequence shown here is derived from an EMBL/GenBank/DDBJ whole genome shotgun (WGS) entry which is preliminary data.</text>
</comment>
<feature type="signal peptide" evidence="1">
    <location>
        <begin position="1"/>
        <end position="31"/>
    </location>
</feature>
<organism evidence="2 3">
    <name type="scientific">Rhizobium puerariae</name>
    <dbReference type="NCBI Taxonomy" id="1585791"/>
    <lineage>
        <taxon>Bacteria</taxon>
        <taxon>Pseudomonadati</taxon>
        <taxon>Pseudomonadota</taxon>
        <taxon>Alphaproteobacteria</taxon>
        <taxon>Hyphomicrobiales</taxon>
        <taxon>Rhizobiaceae</taxon>
        <taxon>Rhizobium/Agrobacterium group</taxon>
        <taxon>Rhizobium</taxon>
    </lineage>
</organism>
<feature type="chain" id="PRO_5047538196" description="UrcA family protein" evidence="1">
    <location>
        <begin position="32"/>
        <end position="136"/>
    </location>
</feature>
<gene>
    <name evidence="2" type="ORF">ACFFP0_20600</name>
</gene>
<sequence length="136" mass="14969">MKHALLAALTLAAPILPAMPAALLTASPAAAQSPQLEQACIAVARNFLLAPVIKTGIVQSFPELDPPGARLTYSTREDAKPTDFSNEIECQFDKAQPPFSLLRFCISRTCYGPNEQEPENRRRYQEVKALMDRAKK</sequence>
<keyword evidence="1" id="KW-0732">Signal</keyword>
<evidence type="ECO:0000256" key="1">
    <source>
        <dbReference type="SAM" id="SignalP"/>
    </source>
</evidence>
<accession>A0ABV6AKW5</accession>
<keyword evidence="3" id="KW-1185">Reference proteome</keyword>
<name>A0ABV6AKW5_9HYPH</name>
<dbReference type="Proteomes" id="UP001589692">
    <property type="component" value="Unassembled WGS sequence"/>
</dbReference>
<protein>
    <recommendedName>
        <fullName evidence="4">UrcA family protein</fullName>
    </recommendedName>
</protein>